<protein>
    <recommendedName>
        <fullName evidence="3">Metallo-beta-lactamase domain-containing protein</fullName>
    </recommendedName>
</protein>
<name>A0ABQ6B6T3_9BRAD</name>
<evidence type="ECO:0000313" key="1">
    <source>
        <dbReference type="EMBL" id="GLR87752.1"/>
    </source>
</evidence>
<proteinExistence type="predicted"/>
<keyword evidence="2" id="KW-1185">Reference proteome</keyword>
<accession>A0ABQ6B6T3</accession>
<organism evidence="1 2">
    <name type="scientific">Bradyrhizobium iriomotense</name>
    <dbReference type="NCBI Taxonomy" id="441950"/>
    <lineage>
        <taxon>Bacteria</taxon>
        <taxon>Pseudomonadati</taxon>
        <taxon>Pseudomonadota</taxon>
        <taxon>Alphaproteobacteria</taxon>
        <taxon>Hyphomicrobiales</taxon>
        <taxon>Nitrobacteraceae</taxon>
        <taxon>Bradyrhizobium</taxon>
    </lineage>
</organism>
<evidence type="ECO:0000313" key="2">
    <source>
        <dbReference type="Proteomes" id="UP001156905"/>
    </source>
</evidence>
<dbReference type="Proteomes" id="UP001156905">
    <property type="component" value="Unassembled WGS sequence"/>
</dbReference>
<gene>
    <name evidence="1" type="ORF">GCM10007857_44630</name>
</gene>
<dbReference type="RefSeq" id="WP_284268754.1">
    <property type="nucleotide sequence ID" value="NZ_BSOW01000015.1"/>
</dbReference>
<dbReference type="EMBL" id="BSOW01000015">
    <property type="protein sequence ID" value="GLR87752.1"/>
    <property type="molecule type" value="Genomic_DNA"/>
</dbReference>
<dbReference type="Gene3D" id="3.60.15.10">
    <property type="entry name" value="Ribonuclease Z/Hydroxyacylglutathione hydrolase-like"/>
    <property type="match status" value="1"/>
</dbReference>
<comment type="caution">
    <text evidence="1">The sequence shown here is derived from an EMBL/GenBank/DDBJ whole genome shotgun (WGS) entry which is preliminary data.</text>
</comment>
<dbReference type="InterPro" id="IPR036866">
    <property type="entry name" value="RibonucZ/Hydroxyglut_hydro"/>
</dbReference>
<reference evidence="2" key="1">
    <citation type="journal article" date="2019" name="Int. J. Syst. Evol. Microbiol.">
        <title>The Global Catalogue of Microorganisms (GCM) 10K type strain sequencing project: providing services to taxonomists for standard genome sequencing and annotation.</title>
        <authorList>
            <consortium name="The Broad Institute Genomics Platform"/>
            <consortium name="The Broad Institute Genome Sequencing Center for Infectious Disease"/>
            <person name="Wu L."/>
            <person name="Ma J."/>
        </authorList>
    </citation>
    <scope>NUCLEOTIDE SEQUENCE [LARGE SCALE GENOMIC DNA]</scope>
    <source>
        <strain evidence="2">NBRC 102520</strain>
    </source>
</reference>
<evidence type="ECO:0008006" key="3">
    <source>
        <dbReference type="Google" id="ProtNLM"/>
    </source>
</evidence>
<sequence length="101" mass="10869">MLYPPVEETIRNTAPDIIVIHPCGALWEGDLIAMDAEQAVAVCKTAPHAIVVATHLDALDHATVSRADLRQHALARGISSEQLRIPEDGQVLEFSPAPQNA</sequence>